<dbReference type="Pfam" id="PF00531">
    <property type="entry name" value="Death"/>
    <property type="match status" value="1"/>
</dbReference>
<dbReference type="GO" id="GO:0007165">
    <property type="term" value="P:signal transduction"/>
    <property type="evidence" value="ECO:0007669"/>
    <property type="project" value="InterPro"/>
</dbReference>
<feature type="domain" description="Death" evidence="1">
    <location>
        <begin position="154"/>
        <end position="240"/>
    </location>
</feature>
<gene>
    <name evidence="2" type="ORF">HERILL_LOCUS4760</name>
</gene>
<dbReference type="InterPro" id="IPR000488">
    <property type="entry name" value="Death_dom"/>
</dbReference>
<evidence type="ECO:0000313" key="3">
    <source>
        <dbReference type="Proteomes" id="UP000594454"/>
    </source>
</evidence>
<evidence type="ECO:0000313" key="2">
    <source>
        <dbReference type="EMBL" id="CAD7081664.1"/>
    </source>
</evidence>
<accession>A0A7R8UJ94</accession>
<dbReference type="SMART" id="SM00005">
    <property type="entry name" value="DEATH"/>
    <property type="match status" value="1"/>
</dbReference>
<dbReference type="OrthoDB" id="100767at2759"/>
<dbReference type="SUPFAM" id="SSF47986">
    <property type="entry name" value="DEATH domain"/>
    <property type="match status" value="2"/>
</dbReference>
<dbReference type="PROSITE" id="PS50017">
    <property type="entry name" value="DEATH_DOMAIN"/>
    <property type="match status" value="1"/>
</dbReference>
<evidence type="ECO:0000259" key="1">
    <source>
        <dbReference type="PROSITE" id="PS50017"/>
    </source>
</evidence>
<dbReference type="Gene3D" id="1.10.533.10">
    <property type="entry name" value="Death Domain, Fas"/>
    <property type="match status" value="2"/>
</dbReference>
<dbReference type="InParanoid" id="A0A7R8UJ94"/>
<dbReference type="InterPro" id="IPR011029">
    <property type="entry name" value="DEATH-like_dom_sf"/>
</dbReference>
<name>A0A7R8UJ94_HERIL</name>
<proteinExistence type="predicted"/>
<keyword evidence="3" id="KW-1185">Reference proteome</keyword>
<protein>
    <recommendedName>
        <fullName evidence="1">Death domain-containing protein</fullName>
    </recommendedName>
</protein>
<organism evidence="2 3">
    <name type="scientific">Hermetia illucens</name>
    <name type="common">Black soldier fly</name>
    <dbReference type="NCBI Taxonomy" id="343691"/>
    <lineage>
        <taxon>Eukaryota</taxon>
        <taxon>Metazoa</taxon>
        <taxon>Ecdysozoa</taxon>
        <taxon>Arthropoda</taxon>
        <taxon>Hexapoda</taxon>
        <taxon>Insecta</taxon>
        <taxon>Pterygota</taxon>
        <taxon>Neoptera</taxon>
        <taxon>Endopterygota</taxon>
        <taxon>Diptera</taxon>
        <taxon>Brachycera</taxon>
        <taxon>Stratiomyomorpha</taxon>
        <taxon>Stratiomyidae</taxon>
        <taxon>Hermetiinae</taxon>
        <taxon>Hermetia</taxon>
    </lineage>
</organism>
<dbReference type="OMA" id="LIEEDDC"/>
<dbReference type="EMBL" id="LR899010">
    <property type="protein sequence ID" value="CAD7081664.1"/>
    <property type="molecule type" value="Genomic_DNA"/>
</dbReference>
<reference evidence="2 3" key="1">
    <citation type="submission" date="2020-11" db="EMBL/GenBank/DDBJ databases">
        <authorList>
            <person name="Wallbank WR R."/>
            <person name="Pardo Diaz C."/>
            <person name="Kozak K."/>
            <person name="Martin S."/>
            <person name="Jiggins C."/>
            <person name="Moest M."/>
            <person name="Warren A I."/>
            <person name="Generalovic N T."/>
            <person name="Byers J.R.P. K."/>
            <person name="Montejo-Kovacevich G."/>
            <person name="Yen C E."/>
        </authorList>
    </citation>
    <scope>NUCLEOTIDE SEQUENCE [LARGE SCALE GENOMIC DNA]</scope>
</reference>
<sequence>MVIRYSQDCRAFDDMSGLSPYEALKQRFSRICATQEQLQEVKYVFRNEINSPRLFVRIITPHDLLYTLEQRDCLSEDNIDFFYKISEIQSYNVLTEELKRYPLMKLGSSISGDNIYASERIADITSSRRNIDVGSTKASLINPLDYTQFESRKRDAIYKLIAGDIGRKWREFGRNLGIKEGDMDSLDCQFPRDFKSKVYGLFNLFESEEYQDPKRYVSKICESLEECRRNDLKRKVFEILARD</sequence>
<dbReference type="AlphaFoldDB" id="A0A7R8UJ94"/>
<dbReference type="CDD" id="cd01670">
    <property type="entry name" value="Death"/>
    <property type="match status" value="1"/>
</dbReference>
<dbReference type="FunCoup" id="A0A7R8UJ94">
    <property type="interactions" value="106"/>
</dbReference>
<dbReference type="Proteomes" id="UP000594454">
    <property type="component" value="Chromosome 2"/>
</dbReference>